<feature type="compositionally biased region" description="Polar residues" evidence="1">
    <location>
        <begin position="411"/>
        <end position="432"/>
    </location>
</feature>
<dbReference type="OMA" id="QETHCIV"/>
<feature type="compositionally biased region" description="Basic and acidic residues" evidence="1">
    <location>
        <begin position="698"/>
        <end position="707"/>
    </location>
</feature>
<feature type="compositionally biased region" description="Acidic residues" evidence="1">
    <location>
        <begin position="600"/>
        <end position="617"/>
    </location>
</feature>
<accession>R7VAI6</accession>
<dbReference type="HOGENOM" id="CLU_338664_0_0_1"/>
<dbReference type="STRING" id="283909.R7VAI6"/>
<sequence>MAAAVAEKARVVAVAARHLSLRLPFSVSGHRVASSAEAGGYPLTCIKSMPKERCDKLAGDRVRPLRLLSLSTCNPTKPFASFTRKDKFWAYDIALYSNCESTRGDSIRGSYVFPCIRVVCGFCVTFLHVPAVKIVKRSMTSIIGEELLDPTDEGDMDSQVKIESDDASNQSISDNENNNSCTWCLKSGAKAFSHSPSPGSPKTYCSELCFTLSRRASFKNTKVCDWCKHIRHTVSYVDFTDGDRQLQFCSQKCLNQYKMNIFCKETQEHLQQLQVQPGASTPATNNANSSSPLVSPSESDSQHAILITPDLWTNENKQRKDDELVEPTKKADSPVIEDVKPRIHANDAVEITPIRKRSSPGSSRHSVSRGHEARIVSPSQPREERQKHWHPHRASSERAKKDKFHEMASNAPMSQPTSSPRLSRDTPSSAATCNAGVTPAGLSDLGLSAQFSMFGPMNGQGNPLMYNPFMNAGIQPSGPPMANFNPFGLPPPNMNPEGNAAHPDSASRPDAFGHPHPLNPMARQLFPPCMPPHPGMPPLLSGGGLPPRMGPSAPSLLPPNTLLSPYPYLVPFPVPVPVPVPVPPTAYKKFMEKHNLPIPAEEEEKVEEEEEEEEEEDIVQRRNTSVPKEEEGREERSKSADVTHSRKTGNTFSHSHSSKKERPLRCPEMDSACNAGKIMCACCQNVGTSAEGPPGRPIKREASETRPHSSHSLPILVQPEHSISMNTVTPQCDGVIDLSSKKSRRNAPESDQEFSRNSSRRLRSPPTEANQHERVTLNLSSLQNPADNSYSSRRRMILDAPPTTKDRKRSPSPEKRLYYSLPSRELYGKRRCIRARIKSK</sequence>
<evidence type="ECO:0000313" key="4">
    <source>
        <dbReference type="Proteomes" id="UP000014760"/>
    </source>
</evidence>
<feature type="compositionally biased region" description="Basic and acidic residues" evidence="1">
    <location>
        <begin position="627"/>
        <end position="644"/>
    </location>
</feature>
<dbReference type="EnsemblMetazoa" id="CapteT226184">
    <property type="protein sequence ID" value="CapteP226184"/>
    <property type="gene ID" value="CapteG226184"/>
</dbReference>
<dbReference type="PANTHER" id="PTHR23186">
    <property type="entry name" value="RETINOIC ACID-INDUCED PROTEIN 2"/>
    <property type="match status" value="1"/>
</dbReference>
<reference evidence="4" key="1">
    <citation type="submission" date="2012-12" db="EMBL/GenBank/DDBJ databases">
        <authorList>
            <person name="Hellsten U."/>
            <person name="Grimwood J."/>
            <person name="Chapman J.A."/>
            <person name="Shapiro H."/>
            <person name="Aerts A."/>
            <person name="Otillar R.P."/>
            <person name="Terry A.Y."/>
            <person name="Boore J.L."/>
            <person name="Simakov O."/>
            <person name="Marletaz F."/>
            <person name="Cho S.-J."/>
            <person name="Edsinger-Gonzales E."/>
            <person name="Havlak P."/>
            <person name="Kuo D.-H."/>
            <person name="Larsson T."/>
            <person name="Lv J."/>
            <person name="Arendt D."/>
            <person name="Savage R."/>
            <person name="Osoegawa K."/>
            <person name="de Jong P."/>
            <person name="Lindberg D.R."/>
            <person name="Seaver E.C."/>
            <person name="Weisblat D.A."/>
            <person name="Putnam N.H."/>
            <person name="Grigoriev I.V."/>
            <person name="Rokhsar D.S."/>
        </authorList>
    </citation>
    <scope>NUCLEOTIDE SEQUENCE</scope>
    <source>
        <strain evidence="4">I ESC-2004</strain>
    </source>
</reference>
<keyword evidence="4" id="KW-1185">Reference proteome</keyword>
<feature type="compositionally biased region" description="Basic and acidic residues" evidence="1">
    <location>
        <begin position="394"/>
        <end position="406"/>
    </location>
</feature>
<dbReference type="PANTHER" id="PTHR23186:SF4">
    <property type="entry name" value="GH22790P"/>
    <property type="match status" value="1"/>
</dbReference>
<dbReference type="OrthoDB" id="6250723at2759"/>
<feature type="region of interest" description="Disordered" evidence="1">
    <location>
        <begin position="598"/>
        <end position="665"/>
    </location>
</feature>
<dbReference type="Proteomes" id="UP000014760">
    <property type="component" value="Unassembled WGS sequence"/>
</dbReference>
<proteinExistence type="predicted"/>
<feature type="compositionally biased region" description="Low complexity" evidence="1">
    <location>
        <begin position="279"/>
        <end position="299"/>
    </location>
</feature>
<dbReference type="GO" id="GO:0048513">
    <property type="term" value="P:animal organ development"/>
    <property type="evidence" value="ECO:0007669"/>
    <property type="project" value="TreeGrafter"/>
</dbReference>
<feature type="region of interest" description="Disordered" evidence="1">
    <location>
        <begin position="491"/>
        <end position="523"/>
    </location>
</feature>
<evidence type="ECO:0000256" key="1">
    <source>
        <dbReference type="SAM" id="MobiDB-lite"/>
    </source>
</evidence>
<protein>
    <submittedName>
        <fullName evidence="2 3">Uncharacterized protein</fullName>
    </submittedName>
</protein>
<name>R7VAI6_CAPTE</name>
<dbReference type="InterPro" id="IPR026092">
    <property type="entry name" value="RAI2/SOBP"/>
</dbReference>
<reference evidence="3" key="3">
    <citation type="submission" date="2015-06" db="UniProtKB">
        <authorList>
            <consortium name="EnsemblMetazoa"/>
        </authorList>
    </citation>
    <scope>IDENTIFICATION</scope>
</reference>
<feature type="compositionally biased region" description="Basic and acidic residues" evidence="1">
    <location>
        <begin position="316"/>
        <end position="347"/>
    </location>
</feature>
<feature type="region of interest" description="Disordered" evidence="1">
    <location>
        <begin position="274"/>
        <end position="435"/>
    </location>
</feature>
<dbReference type="EMBL" id="AMQN01005337">
    <property type="status" value="NOT_ANNOTATED_CDS"/>
    <property type="molecule type" value="Genomic_DNA"/>
</dbReference>
<evidence type="ECO:0000313" key="2">
    <source>
        <dbReference type="EMBL" id="ELU12690.1"/>
    </source>
</evidence>
<feature type="region of interest" description="Disordered" evidence="1">
    <location>
        <begin position="687"/>
        <end position="713"/>
    </location>
</feature>
<evidence type="ECO:0000313" key="3">
    <source>
        <dbReference type="EnsemblMetazoa" id="CapteP226184"/>
    </source>
</evidence>
<dbReference type="GO" id="GO:0005634">
    <property type="term" value="C:nucleus"/>
    <property type="evidence" value="ECO:0007669"/>
    <property type="project" value="TreeGrafter"/>
</dbReference>
<dbReference type="AlphaFoldDB" id="R7VAI6"/>
<organism evidence="2">
    <name type="scientific">Capitella teleta</name>
    <name type="common">Polychaete worm</name>
    <dbReference type="NCBI Taxonomy" id="283909"/>
    <lineage>
        <taxon>Eukaryota</taxon>
        <taxon>Metazoa</taxon>
        <taxon>Spiralia</taxon>
        <taxon>Lophotrochozoa</taxon>
        <taxon>Annelida</taxon>
        <taxon>Polychaeta</taxon>
        <taxon>Sedentaria</taxon>
        <taxon>Scolecida</taxon>
        <taxon>Capitellidae</taxon>
        <taxon>Capitella</taxon>
    </lineage>
</organism>
<feature type="region of interest" description="Disordered" evidence="1">
    <location>
        <begin position="738"/>
        <end position="817"/>
    </location>
</feature>
<dbReference type="EMBL" id="KB295744">
    <property type="protein sequence ID" value="ELU12690.1"/>
    <property type="molecule type" value="Genomic_DNA"/>
</dbReference>
<feature type="compositionally biased region" description="Polar residues" evidence="1">
    <location>
        <begin position="777"/>
        <end position="791"/>
    </location>
</feature>
<gene>
    <name evidence="2" type="ORF">CAPTEDRAFT_226184</name>
</gene>
<dbReference type="Pfam" id="PF15279">
    <property type="entry name" value="SOBP"/>
    <property type="match status" value="1"/>
</dbReference>
<reference evidence="2 4" key="2">
    <citation type="journal article" date="2013" name="Nature">
        <title>Insights into bilaterian evolution from three spiralian genomes.</title>
        <authorList>
            <person name="Simakov O."/>
            <person name="Marletaz F."/>
            <person name="Cho S.J."/>
            <person name="Edsinger-Gonzales E."/>
            <person name="Havlak P."/>
            <person name="Hellsten U."/>
            <person name="Kuo D.H."/>
            <person name="Larsson T."/>
            <person name="Lv J."/>
            <person name="Arendt D."/>
            <person name="Savage R."/>
            <person name="Osoegawa K."/>
            <person name="de Jong P."/>
            <person name="Grimwood J."/>
            <person name="Chapman J.A."/>
            <person name="Shapiro H."/>
            <person name="Aerts A."/>
            <person name="Otillar R.P."/>
            <person name="Terry A.Y."/>
            <person name="Boore J.L."/>
            <person name="Grigoriev I.V."/>
            <person name="Lindberg D.R."/>
            <person name="Seaver E.C."/>
            <person name="Weisblat D.A."/>
            <person name="Putnam N.H."/>
            <person name="Rokhsar D.S."/>
        </authorList>
    </citation>
    <scope>NUCLEOTIDE SEQUENCE</scope>
    <source>
        <strain evidence="2 4">I ESC-2004</strain>
    </source>
</reference>